<dbReference type="EMBL" id="MT711976">
    <property type="protein sequence ID" value="QMP84204.1"/>
    <property type="molecule type" value="Genomic_DNA"/>
</dbReference>
<proteinExistence type="predicted"/>
<reference evidence="2 3" key="1">
    <citation type="submission" date="2020-07" db="EMBL/GenBank/DDBJ databases">
        <title>Streptomyces phage Genome sequencing and assembly.</title>
        <authorList>
            <person name="Sharma V."/>
            <person name="Hardy A."/>
            <person name="Frunzke J."/>
        </authorList>
    </citation>
    <scope>NUCLEOTIDE SEQUENCE [LARGE SCALE GENOMIC DNA]</scope>
</reference>
<gene>
    <name evidence="2" type="ORF">HUN41_00075</name>
</gene>
<organism evidence="2 3">
    <name type="scientific">Streptomyces phage Coruscant</name>
    <dbReference type="NCBI Taxonomy" id="2739834"/>
    <lineage>
        <taxon>Viruses</taxon>
        <taxon>Duplodnaviria</taxon>
        <taxon>Heunggongvirae</taxon>
        <taxon>Uroviricota</taxon>
        <taxon>Caudoviricetes</taxon>
        <taxon>Stanwilliamsviridae</taxon>
        <taxon>Boydwoodruffvirinae</taxon>
        <taxon>Coruscantvirus</taxon>
        <taxon>Coruscantvirus coruscant</taxon>
    </lineage>
</organism>
<accession>A0A7G4AW14</accession>
<name>A0A7G4AW14_9CAUD</name>
<feature type="region of interest" description="Disordered" evidence="1">
    <location>
        <begin position="60"/>
        <end position="95"/>
    </location>
</feature>
<sequence length="95" mass="10444">MAQAKYVPIGDTIDLSVAFIQAASALDVAAKLATENRDQETMLSIALGWLELGRRLGYASEEESETPEKSKDFGFSLNSQTETVEELEEEAEDED</sequence>
<dbReference type="Proteomes" id="UP000515922">
    <property type="component" value="Segment"/>
</dbReference>
<evidence type="ECO:0000313" key="3">
    <source>
        <dbReference type="Proteomes" id="UP000515922"/>
    </source>
</evidence>
<protein>
    <submittedName>
        <fullName evidence="2">Uncharacterized protein</fullName>
    </submittedName>
</protein>
<keyword evidence="3" id="KW-1185">Reference proteome</keyword>
<evidence type="ECO:0000313" key="2">
    <source>
        <dbReference type="EMBL" id="QMP84204.1"/>
    </source>
</evidence>
<feature type="compositionally biased region" description="Acidic residues" evidence="1">
    <location>
        <begin position="83"/>
        <end position="95"/>
    </location>
</feature>
<evidence type="ECO:0000256" key="1">
    <source>
        <dbReference type="SAM" id="MobiDB-lite"/>
    </source>
</evidence>